<protein>
    <recommendedName>
        <fullName evidence="6">Probable periplasmic serine endoprotease DegP-like</fullName>
        <ecNumber evidence="5">3.4.21.107</ecNumber>
    </recommendedName>
    <alternativeName>
        <fullName evidence="14">Protease Do</fullName>
    </alternativeName>
</protein>
<keyword evidence="20" id="KW-1185">Reference proteome</keyword>
<dbReference type="Pfam" id="PF13365">
    <property type="entry name" value="Trypsin_2"/>
    <property type="match status" value="1"/>
</dbReference>
<feature type="active site" description="Charge relay system" evidence="15">
    <location>
        <position position="213"/>
    </location>
</feature>
<feature type="active site" description="Charge relay system" evidence="15">
    <location>
        <position position="139"/>
    </location>
</feature>
<feature type="binding site" evidence="16">
    <location>
        <position position="139"/>
    </location>
    <ligand>
        <name>substrate</name>
    </ligand>
</feature>
<keyword evidence="9" id="KW-0677">Repeat</keyword>
<feature type="domain" description="PDZ" evidence="18">
    <location>
        <begin position="252"/>
        <end position="328"/>
    </location>
</feature>
<dbReference type="RefSeq" id="WP_189612398.1">
    <property type="nucleotide sequence ID" value="NZ_BMXR01000013.1"/>
</dbReference>
<keyword evidence="10" id="KW-0574">Periplasm</keyword>
<evidence type="ECO:0000256" key="12">
    <source>
        <dbReference type="ARBA" id="ARBA00022825"/>
    </source>
</evidence>
<gene>
    <name evidence="19" type="primary">mucD</name>
    <name evidence="19" type="ORF">GCM10007392_41770</name>
</gene>
<evidence type="ECO:0000256" key="17">
    <source>
        <dbReference type="SAM" id="SignalP"/>
    </source>
</evidence>
<dbReference type="Gene3D" id="2.30.42.10">
    <property type="match status" value="2"/>
</dbReference>
<dbReference type="Proteomes" id="UP000626148">
    <property type="component" value="Unassembled WGS sequence"/>
</dbReference>
<comment type="subcellular location">
    <subcellularLocation>
        <location evidence="3">Periplasm</location>
    </subcellularLocation>
</comment>
<dbReference type="InterPro" id="IPR036034">
    <property type="entry name" value="PDZ_sf"/>
</dbReference>
<feature type="binding site" evidence="16">
    <location>
        <begin position="211"/>
        <end position="213"/>
    </location>
    <ligand>
        <name>substrate</name>
    </ligand>
</feature>
<dbReference type="GO" id="GO:0004252">
    <property type="term" value="F:serine-type endopeptidase activity"/>
    <property type="evidence" value="ECO:0007669"/>
    <property type="project" value="InterPro"/>
</dbReference>
<evidence type="ECO:0000313" key="19">
    <source>
        <dbReference type="EMBL" id="GGX69820.1"/>
    </source>
</evidence>
<dbReference type="FunFam" id="2.40.10.120:FF:000007">
    <property type="entry name" value="Periplasmic serine endoprotease DegP-like"/>
    <property type="match status" value="1"/>
</dbReference>
<sequence>MLHRTSKVTGSTLKLLLAVVFLVAGQATAESLPDFTGLVKDLSPSVVKITTTTTVARGEQQQVPEIFRYFFGDQLPNNPNFQQPNPRPREGLGSGFIISEDGYILTNNHVVEGADEVSVTLTDGTEYKAEIMGSDAQTDVALLKVEADGLPAVTMGDSDDLAVGEWVLAIGSPFDFEYSVTAGIVSAKGRALGGIERYVPFIQTDVAINPGNSGGPLFNLDGEVVGINAQIYTRSGGFMGLSFAIPINIAMDVADQLKETGEVQRGWLGVEMYPPFNENRELAESLGLDRPEGALIARVFEGSPAAEAGIQADDVIVEFNGQSVRRYSDLPPLVGQVRPGSSAEVVVVRDGEEVELEVTIGTLDEEQLASGGPAQTTDNPFNIIVQDVENRDGVLVEQVFEGPAQEAGLRSGDVITMLAGEFVRSKEDFDRLVGQLPENGAVAVRILRGNNIVYLAIPTDSE</sequence>
<dbReference type="Pfam" id="PF13180">
    <property type="entry name" value="PDZ_2"/>
    <property type="match status" value="2"/>
</dbReference>
<dbReference type="EC" id="3.4.21.107" evidence="5"/>
<evidence type="ECO:0000256" key="5">
    <source>
        <dbReference type="ARBA" id="ARBA00013035"/>
    </source>
</evidence>
<dbReference type="InterPro" id="IPR009003">
    <property type="entry name" value="Peptidase_S1_PA"/>
</dbReference>
<evidence type="ECO:0000256" key="11">
    <source>
        <dbReference type="ARBA" id="ARBA00022801"/>
    </source>
</evidence>
<evidence type="ECO:0000256" key="4">
    <source>
        <dbReference type="ARBA" id="ARBA00010541"/>
    </source>
</evidence>
<keyword evidence="12" id="KW-0720">Serine protease</keyword>
<comment type="caution">
    <text evidence="19">The sequence shown here is derived from an EMBL/GenBank/DDBJ whole genome shotgun (WGS) entry which is preliminary data.</text>
</comment>
<dbReference type="NCBIfam" id="TIGR02037">
    <property type="entry name" value="degP_htrA_DO"/>
    <property type="match status" value="1"/>
</dbReference>
<dbReference type="InterPro" id="IPR011782">
    <property type="entry name" value="Pept_S1C_Do"/>
</dbReference>
<organism evidence="19 20">
    <name type="scientific">Saccharospirillum salsuginis</name>
    <dbReference type="NCBI Taxonomy" id="418750"/>
    <lineage>
        <taxon>Bacteria</taxon>
        <taxon>Pseudomonadati</taxon>
        <taxon>Pseudomonadota</taxon>
        <taxon>Gammaproteobacteria</taxon>
        <taxon>Oceanospirillales</taxon>
        <taxon>Saccharospirillaceae</taxon>
        <taxon>Saccharospirillum</taxon>
    </lineage>
</organism>
<dbReference type="InterPro" id="IPR001478">
    <property type="entry name" value="PDZ"/>
</dbReference>
<dbReference type="PRINTS" id="PR00834">
    <property type="entry name" value="PROTEASES2C"/>
</dbReference>
<keyword evidence="13" id="KW-0346">Stress response</keyword>
<dbReference type="SMART" id="SM00228">
    <property type="entry name" value="PDZ"/>
    <property type="match status" value="2"/>
</dbReference>
<evidence type="ECO:0000256" key="10">
    <source>
        <dbReference type="ARBA" id="ARBA00022764"/>
    </source>
</evidence>
<keyword evidence="11" id="KW-0378">Hydrolase</keyword>
<comment type="function">
    <text evidence="2">Might be efficient in the degradation of transiently denatured and unfolded proteins which accumulate in the periplasm following stress conditions.</text>
</comment>
<proteinExistence type="inferred from homology"/>
<reference evidence="19" key="2">
    <citation type="submission" date="2020-09" db="EMBL/GenBank/DDBJ databases">
        <authorList>
            <person name="Sun Q."/>
            <person name="Kim S."/>
        </authorList>
    </citation>
    <scope>NUCLEOTIDE SEQUENCE</scope>
    <source>
        <strain evidence="19">KCTC 22169</strain>
    </source>
</reference>
<dbReference type="GO" id="GO:0042597">
    <property type="term" value="C:periplasmic space"/>
    <property type="evidence" value="ECO:0007669"/>
    <property type="project" value="UniProtKB-SubCell"/>
</dbReference>
<evidence type="ECO:0000256" key="1">
    <source>
        <dbReference type="ARBA" id="ARBA00001772"/>
    </source>
</evidence>
<dbReference type="Gene3D" id="2.40.10.120">
    <property type="match status" value="1"/>
</dbReference>
<dbReference type="PROSITE" id="PS50106">
    <property type="entry name" value="PDZ"/>
    <property type="match status" value="1"/>
</dbReference>
<comment type="similarity">
    <text evidence="4">Belongs to the peptidase S1C family.</text>
</comment>
<evidence type="ECO:0000256" key="7">
    <source>
        <dbReference type="ARBA" id="ARBA00022670"/>
    </source>
</evidence>
<evidence type="ECO:0000313" key="20">
    <source>
        <dbReference type="Proteomes" id="UP000626148"/>
    </source>
</evidence>
<dbReference type="SUPFAM" id="SSF50494">
    <property type="entry name" value="Trypsin-like serine proteases"/>
    <property type="match status" value="1"/>
</dbReference>
<evidence type="ECO:0000256" key="3">
    <source>
        <dbReference type="ARBA" id="ARBA00004418"/>
    </source>
</evidence>
<dbReference type="PANTHER" id="PTHR22939:SF130">
    <property type="entry name" value="PERIPLASMIC SERINE ENDOPROTEASE DEGP-LIKE-RELATED"/>
    <property type="match status" value="1"/>
</dbReference>
<dbReference type="PANTHER" id="PTHR22939">
    <property type="entry name" value="SERINE PROTEASE FAMILY S1C HTRA-RELATED"/>
    <property type="match status" value="1"/>
</dbReference>
<dbReference type="InterPro" id="IPR001940">
    <property type="entry name" value="Peptidase_S1C"/>
</dbReference>
<evidence type="ECO:0000256" key="2">
    <source>
        <dbReference type="ARBA" id="ARBA00002610"/>
    </source>
</evidence>
<feature type="chain" id="PRO_5038649531" description="Probable periplasmic serine endoprotease DegP-like" evidence="17">
    <location>
        <begin position="30"/>
        <end position="462"/>
    </location>
</feature>
<evidence type="ECO:0000259" key="18">
    <source>
        <dbReference type="PROSITE" id="PS50106"/>
    </source>
</evidence>
<dbReference type="AlphaFoldDB" id="A0A918KPI6"/>
<feature type="active site" description="Charge relay system" evidence="15">
    <location>
        <position position="109"/>
    </location>
</feature>
<keyword evidence="8 17" id="KW-0732">Signal</keyword>
<reference evidence="19" key="1">
    <citation type="journal article" date="2014" name="Int. J. Syst. Evol. Microbiol.">
        <title>Complete genome sequence of Corynebacterium casei LMG S-19264T (=DSM 44701T), isolated from a smear-ripened cheese.</title>
        <authorList>
            <consortium name="US DOE Joint Genome Institute (JGI-PGF)"/>
            <person name="Walter F."/>
            <person name="Albersmeier A."/>
            <person name="Kalinowski J."/>
            <person name="Ruckert C."/>
        </authorList>
    </citation>
    <scope>NUCLEOTIDE SEQUENCE</scope>
    <source>
        <strain evidence="19">KCTC 22169</strain>
    </source>
</reference>
<keyword evidence="7 19" id="KW-0645">Protease</keyword>
<evidence type="ECO:0000256" key="6">
    <source>
        <dbReference type="ARBA" id="ARBA00013958"/>
    </source>
</evidence>
<evidence type="ECO:0000256" key="9">
    <source>
        <dbReference type="ARBA" id="ARBA00022737"/>
    </source>
</evidence>
<dbReference type="EMBL" id="BMXR01000013">
    <property type="protein sequence ID" value="GGX69820.1"/>
    <property type="molecule type" value="Genomic_DNA"/>
</dbReference>
<accession>A0A918KPI6</accession>
<dbReference type="CDD" id="cd10839">
    <property type="entry name" value="cpPDZ1_DegP-like"/>
    <property type="match status" value="1"/>
</dbReference>
<evidence type="ECO:0000256" key="13">
    <source>
        <dbReference type="ARBA" id="ARBA00023016"/>
    </source>
</evidence>
<dbReference type="GO" id="GO:0006508">
    <property type="term" value="P:proteolysis"/>
    <property type="evidence" value="ECO:0007669"/>
    <property type="project" value="UniProtKB-KW"/>
</dbReference>
<evidence type="ECO:0000256" key="8">
    <source>
        <dbReference type="ARBA" id="ARBA00022729"/>
    </source>
</evidence>
<feature type="binding site" evidence="16">
    <location>
        <position position="109"/>
    </location>
    <ligand>
        <name>substrate</name>
    </ligand>
</feature>
<evidence type="ECO:0000256" key="15">
    <source>
        <dbReference type="PIRSR" id="PIRSR611782-1"/>
    </source>
</evidence>
<evidence type="ECO:0000256" key="14">
    <source>
        <dbReference type="ARBA" id="ARBA00032850"/>
    </source>
</evidence>
<feature type="signal peptide" evidence="17">
    <location>
        <begin position="1"/>
        <end position="29"/>
    </location>
</feature>
<dbReference type="SUPFAM" id="SSF50156">
    <property type="entry name" value="PDZ domain-like"/>
    <property type="match status" value="2"/>
</dbReference>
<name>A0A918KPI6_9GAMM</name>
<evidence type="ECO:0000256" key="16">
    <source>
        <dbReference type="PIRSR" id="PIRSR611782-2"/>
    </source>
</evidence>
<comment type="catalytic activity">
    <reaction evidence="1">
        <text>Acts on substrates that are at least partially unfolded. The cleavage site P1 residue is normally between a pair of hydrophobic residues, such as Val-|-Val.</text>
        <dbReference type="EC" id="3.4.21.107"/>
    </reaction>
</comment>